<feature type="transmembrane region" description="Helical" evidence="1">
    <location>
        <begin position="31"/>
        <end position="55"/>
    </location>
</feature>
<dbReference type="InterPro" id="IPR051082">
    <property type="entry name" value="Pentapeptide-BTB/POZ_domain"/>
</dbReference>
<evidence type="ECO:0000313" key="3">
    <source>
        <dbReference type="Proteomes" id="UP000617355"/>
    </source>
</evidence>
<name>A0ABQ1QTP6_9RHOB</name>
<dbReference type="RefSeq" id="WP_188528574.1">
    <property type="nucleotide sequence ID" value="NZ_BMGI01000004.1"/>
</dbReference>
<dbReference type="InterPro" id="IPR001646">
    <property type="entry name" value="5peptide_repeat"/>
</dbReference>
<proteinExistence type="predicted"/>
<feature type="transmembrane region" description="Helical" evidence="1">
    <location>
        <begin position="76"/>
        <end position="94"/>
    </location>
</feature>
<dbReference type="Pfam" id="PF00805">
    <property type="entry name" value="Pentapeptide"/>
    <property type="match status" value="2"/>
</dbReference>
<organism evidence="2 3">
    <name type="scientific">Sinisalibacter lacisalsi</name>
    <dbReference type="NCBI Taxonomy" id="1526570"/>
    <lineage>
        <taxon>Bacteria</taxon>
        <taxon>Pseudomonadati</taxon>
        <taxon>Pseudomonadota</taxon>
        <taxon>Alphaproteobacteria</taxon>
        <taxon>Rhodobacterales</taxon>
        <taxon>Roseobacteraceae</taxon>
        <taxon>Sinisalibacter</taxon>
    </lineage>
</organism>
<dbReference type="PANTHER" id="PTHR14136:SF17">
    <property type="entry name" value="BTB_POZ DOMAIN-CONTAINING PROTEIN KCTD9"/>
    <property type="match status" value="1"/>
</dbReference>
<comment type="caution">
    <text evidence="2">The sequence shown here is derived from an EMBL/GenBank/DDBJ whole genome shotgun (WGS) entry which is preliminary data.</text>
</comment>
<evidence type="ECO:0000313" key="2">
    <source>
        <dbReference type="EMBL" id="GGD41588.1"/>
    </source>
</evidence>
<sequence length="440" mass="48422">MSAENNKKSLSDWLGLQWKPDYDQNRAWGRILGFAIQVVAAILVLLGLGLLIAFAASVYKAISAGTEMTGEAIRNVGLALAAVFGAPFLVWRSLVAQRQTDIAEQSQITDRINKAVENLAATRVLHDAEGRQFTEPNLEVRIGAIYALERIAQDSLRDHVQIMEILTAYVRENAKAEDAEDSPRARWRAAFEAPEVQHKDNAAKAAYAHQETDLTDATSLEAIRDWARSLKCRTDIQAALTVIGRRSATQIERETADTRQSDKGFRLDLLATNLQGADLSNLDFKSARLSGAHLEGAKLNKAHMEGSDLFKAHMEGADLFKAHLEGADLFGAHLEEAVLLGTHLDGANLSRAHLEGSDLRWAQLDHATSFTKAVMTHAAVKNVDLSNIRLSADQINAMFGDGTVTLPEAILRPPAHWPSDDLRFRDFDAKWTLYKSNPTA</sequence>
<protein>
    <recommendedName>
        <fullName evidence="4">Pentapeptide repeat-containing protein</fullName>
    </recommendedName>
</protein>
<keyword evidence="1" id="KW-1133">Transmembrane helix</keyword>
<keyword evidence="3" id="KW-1185">Reference proteome</keyword>
<dbReference type="Gene3D" id="2.160.20.80">
    <property type="entry name" value="E3 ubiquitin-protein ligase SopA"/>
    <property type="match status" value="1"/>
</dbReference>
<keyword evidence="1" id="KW-0472">Membrane</keyword>
<gene>
    <name evidence="2" type="ORF">GCM10011358_26830</name>
</gene>
<evidence type="ECO:0008006" key="4">
    <source>
        <dbReference type="Google" id="ProtNLM"/>
    </source>
</evidence>
<accession>A0ABQ1QTP6</accession>
<dbReference type="SUPFAM" id="SSF141571">
    <property type="entry name" value="Pentapeptide repeat-like"/>
    <property type="match status" value="1"/>
</dbReference>
<dbReference type="PANTHER" id="PTHR14136">
    <property type="entry name" value="BTB_POZ DOMAIN-CONTAINING PROTEIN KCTD9"/>
    <property type="match status" value="1"/>
</dbReference>
<reference evidence="3" key="1">
    <citation type="journal article" date="2019" name="Int. J. Syst. Evol. Microbiol.">
        <title>The Global Catalogue of Microorganisms (GCM) 10K type strain sequencing project: providing services to taxonomists for standard genome sequencing and annotation.</title>
        <authorList>
            <consortium name="The Broad Institute Genomics Platform"/>
            <consortium name="The Broad Institute Genome Sequencing Center for Infectious Disease"/>
            <person name="Wu L."/>
            <person name="Ma J."/>
        </authorList>
    </citation>
    <scope>NUCLEOTIDE SEQUENCE [LARGE SCALE GENOMIC DNA]</scope>
    <source>
        <strain evidence="3">CGMCC 1.12922</strain>
    </source>
</reference>
<evidence type="ECO:0000256" key="1">
    <source>
        <dbReference type="SAM" id="Phobius"/>
    </source>
</evidence>
<dbReference type="Proteomes" id="UP000617355">
    <property type="component" value="Unassembled WGS sequence"/>
</dbReference>
<dbReference type="EMBL" id="BMGI01000004">
    <property type="protein sequence ID" value="GGD41588.1"/>
    <property type="molecule type" value="Genomic_DNA"/>
</dbReference>
<keyword evidence="1" id="KW-0812">Transmembrane</keyword>